<dbReference type="GO" id="GO:0006808">
    <property type="term" value="P:regulation of nitrogen utilization"/>
    <property type="evidence" value="ECO:0007669"/>
    <property type="project" value="TreeGrafter"/>
</dbReference>
<dbReference type="RefSeq" id="XP_066067470.1">
    <property type="nucleotide sequence ID" value="XM_066211373.1"/>
</dbReference>
<feature type="compositionally biased region" description="Polar residues" evidence="1">
    <location>
        <begin position="265"/>
        <end position="276"/>
    </location>
</feature>
<feature type="compositionally biased region" description="Polar residues" evidence="1">
    <location>
        <begin position="353"/>
        <end position="362"/>
    </location>
</feature>
<dbReference type="PANTHER" id="PTHR28014">
    <property type="entry name" value="NEGATIVE REGULATOR OF RAS-CAMP PATHWAY"/>
    <property type="match status" value="1"/>
</dbReference>
<organism evidence="3 4">
    <name type="scientific">Cryptococcus depauperatus CBS 7841</name>
    <dbReference type="NCBI Taxonomy" id="1295531"/>
    <lineage>
        <taxon>Eukaryota</taxon>
        <taxon>Fungi</taxon>
        <taxon>Dikarya</taxon>
        <taxon>Basidiomycota</taxon>
        <taxon>Agaricomycotina</taxon>
        <taxon>Tremellomycetes</taxon>
        <taxon>Tremellales</taxon>
        <taxon>Cryptococcaceae</taxon>
        <taxon>Cryptococcus</taxon>
    </lineage>
</organism>
<feature type="compositionally biased region" description="Basic and acidic residues" evidence="1">
    <location>
        <begin position="291"/>
        <end position="309"/>
    </location>
</feature>
<dbReference type="Proteomes" id="UP000094043">
    <property type="component" value="Chromosome 2"/>
</dbReference>
<reference evidence="3" key="3">
    <citation type="submission" date="2024-01" db="EMBL/GenBank/DDBJ databases">
        <authorList>
            <person name="Coelho M.A."/>
            <person name="David-Palma M."/>
            <person name="Shea T."/>
            <person name="Sun S."/>
            <person name="Cuomo C.A."/>
            <person name="Heitman J."/>
        </authorList>
    </citation>
    <scope>NUCLEOTIDE SEQUENCE</scope>
    <source>
        <strain evidence="3">CBS 7841</strain>
    </source>
</reference>
<dbReference type="InterPro" id="IPR013860">
    <property type="entry name" value="AreA_GATA"/>
</dbReference>
<dbReference type="KEGG" id="cdep:91086154"/>
<feature type="region of interest" description="Disordered" evidence="1">
    <location>
        <begin position="703"/>
        <end position="743"/>
    </location>
</feature>
<feature type="compositionally biased region" description="Basic residues" evidence="1">
    <location>
        <begin position="214"/>
        <end position="223"/>
    </location>
</feature>
<evidence type="ECO:0000256" key="1">
    <source>
        <dbReference type="SAM" id="MobiDB-lite"/>
    </source>
</evidence>
<keyword evidence="4" id="KW-1185">Reference proteome</keyword>
<dbReference type="AlphaFoldDB" id="A0AAJ8LYY5"/>
<name>A0AAJ8LYY5_9TREE</name>
<accession>A0AAJ8LYY5</accession>
<feature type="compositionally biased region" description="Basic and acidic residues" evidence="1">
    <location>
        <begin position="551"/>
        <end position="564"/>
    </location>
</feature>
<evidence type="ECO:0000313" key="3">
    <source>
        <dbReference type="EMBL" id="WVN86770.1"/>
    </source>
</evidence>
<feature type="domain" description="Nitrogen regulatory protein areA GATA-like" evidence="2">
    <location>
        <begin position="40"/>
        <end position="64"/>
    </location>
</feature>
<dbReference type="GeneID" id="91086154"/>
<dbReference type="GO" id="GO:0005737">
    <property type="term" value="C:cytoplasm"/>
    <property type="evidence" value="ECO:0007669"/>
    <property type="project" value="TreeGrafter"/>
</dbReference>
<feature type="region of interest" description="Disordered" evidence="1">
    <location>
        <begin position="71"/>
        <end position="91"/>
    </location>
</feature>
<feature type="compositionally biased region" description="Polar residues" evidence="1">
    <location>
        <begin position="710"/>
        <end position="723"/>
    </location>
</feature>
<dbReference type="GO" id="GO:0000122">
    <property type="term" value="P:negative regulation of transcription by RNA polymerase II"/>
    <property type="evidence" value="ECO:0007669"/>
    <property type="project" value="TreeGrafter"/>
</dbReference>
<gene>
    <name evidence="3" type="ORF">L203_101942</name>
</gene>
<evidence type="ECO:0000313" key="4">
    <source>
        <dbReference type="Proteomes" id="UP000094043"/>
    </source>
</evidence>
<reference evidence="3" key="2">
    <citation type="journal article" date="2022" name="Elife">
        <title>Obligate sexual reproduction of a homothallic fungus closely related to the Cryptococcus pathogenic species complex.</title>
        <authorList>
            <person name="Passer A.R."/>
            <person name="Clancey S.A."/>
            <person name="Shea T."/>
            <person name="David-Palma M."/>
            <person name="Averette A.F."/>
            <person name="Boekhout T."/>
            <person name="Porcel B.M."/>
            <person name="Nowrousian M."/>
            <person name="Cuomo C.A."/>
            <person name="Sun S."/>
            <person name="Heitman J."/>
            <person name="Coelho M.A."/>
        </authorList>
    </citation>
    <scope>NUCLEOTIDE SEQUENCE</scope>
    <source>
        <strain evidence="3">CBS 7841</strain>
    </source>
</reference>
<feature type="region of interest" description="Disordered" evidence="1">
    <location>
        <begin position="543"/>
        <end position="564"/>
    </location>
</feature>
<dbReference type="PANTHER" id="PTHR28014:SF1">
    <property type="entry name" value="NEGATIVE REGULATOR OF RAS-CAMP PATHWAY"/>
    <property type="match status" value="1"/>
</dbReference>
<feature type="compositionally biased region" description="Low complexity" evidence="1">
    <location>
        <begin position="74"/>
        <end position="88"/>
    </location>
</feature>
<protein>
    <recommendedName>
        <fullName evidence="2">Nitrogen regulatory protein areA GATA-like domain-containing protein</fullName>
    </recommendedName>
</protein>
<feature type="compositionally biased region" description="Basic and acidic residues" evidence="1">
    <location>
        <begin position="363"/>
        <end position="375"/>
    </location>
</feature>
<evidence type="ECO:0000259" key="2">
    <source>
        <dbReference type="Pfam" id="PF08550"/>
    </source>
</evidence>
<feature type="compositionally biased region" description="Acidic residues" evidence="1">
    <location>
        <begin position="310"/>
        <end position="348"/>
    </location>
</feature>
<feature type="compositionally biased region" description="Polar residues" evidence="1">
    <location>
        <begin position="225"/>
        <end position="253"/>
    </location>
</feature>
<sequence>MIVALPSPSPSGTSARSSRHVPLLSLAPPALALGDELAVVITRAADLVKDGERLENLAWRHWGQPRRIAHRRLSTSSQGSASSASIQTPTESSYFCRSERRTFGGALSLLVEKTEGSFRDWVEDAKKTLPFTVLPILSVPDTPMTSHVEIRLVEPTPVPSRSGSLGGSMNMSAVHDRVIPPALKEESEEEKRQESLENAKKAGIYPTPIEAKKARTGSPKRSKFFVQSSLSKGSASDSPEPSPATGKSATSMIAPTLAKPLLKGQNPNDTLPGTATRQRRHISLATMRGKFQSEKRKAAEQVAKKQEKNAEDEESGWEDEEEVEGEEAGDDEGVSSNEDDWSDADDNGITDLDQLQSSVIESENNRCRTFKDPSHRRSRSRSRPGRSGDLTSFQLGRRKSTQGEKSVPDPNMIRDTPPPPAPTPLNKMSKKERQAAVNEWAQIEARLEAQAKRKMFAKQEIFGSKPAFGLLASALQRGASMVNLPLASQTTENPFRSSPTHVQLTSLAQSPNPGPSLLRSKSAAAMPVQTGVSVTIPIGNISKCDGSNDQESQHSSKIENKLGLSKDESDLSANYLNTAQTRPKIAKLDLEQQTRDKVAQIDVEKAASPAQQTVRSQIQALPMGPRLNEFGVVEPMTPTTRRRNIIMAEMSESLRRNVVLEREKSSGGLTRILSIGSSRNRPPPAMCPSHRSAVNLTQHTHREPLERTMSHPSRSASAVSTYSRPHASGTALERRRPAPNILSGGSILRPLTCVGSAEEHSISRTQSTGTLAIGQDGKSMISQMQAPAMVRHTTDGEGIQREREKRDWKKSNLMDTSYRIHGW</sequence>
<feature type="compositionally biased region" description="Basic and acidic residues" evidence="1">
    <location>
        <begin position="181"/>
        <end position="200"/>
    </location>
</feature>
<dbReference type="EMBL" id="CP143785">
    <property type="protein sequence ID" value="WVN86770.1"/>
    <property type="molecule type" value="Genomic_DNA"/>
</dbReference>
<dbReference type="Pfam" id="PF08550">
    <property type="entry name" value="GATA_AreA"/>
    <property type="match status" value="1"/>
</dbReference>
<dbReference type="GO" id="GO:0031930">
    <property type="term" value="P:mitochondria-nucleus signaling pathway"/>
    <property type="evidence" value="ECO:0007669"/>
    <property type="project" value="TreeGrafter"/>
</dbReference>
<reference evidence="3" key="1">
    <citation type="submission" date="2016-06" db="EMBL/GenBank/DDBJ databases">
        <authorList>
            <person name="Cuomo C."/>
            <person name="Litvintseva A."/>
            <person name="Heitman J."/>
            <person name="Chen Y."/>
            <person name="Sun S."/>
            <person name="Springer D."/>
            <person name="Dromer F."/>
            <person name="Young S."/>
            <person name="Zeng Q."/>
            <person name="Chapman S."/>
            <person name="Gujja S."/>
            <person name="Saif S."/>
            <person name="Birren B."/>
        </authorList>
    </citation>
    <scope>NUCLEOTIDE SEQUENCE</scope>
    <source>
        <strain evidence="3">CBS 7841</strain>
    </source>
</reference>
<dbReference type="InterPro" id="IPR053043">
    <property type="entry name" value="Ras-cAMP_regulatory"/>
</dbReference>
<proteinExistence type="predicted"/>
<feature type="region of interest" description="Disordered" evidence="1">
    <location>
        <begin position="181"/>
        <end position="433"/>
    </location>
</feature>